<feature type="domain" description="Amino acid transporter transmembrane" evidence="7">
    <location>
        <begin position="164"/>
        <end position="332"/>
    </location>
</feature>
<keyword evidence="2" id="KW-0813">Transport</keyword>
<feature type="transmembrane region" description="Helical" evidence="6">
    <location>
        <begin position="245"/>
        <end position="263"/>
    </location>
</feature>
<dbReference type="AlphaFoldDB" id="A0A0N4V9P5"/>
<feature type="transmembrane region" description="Helical" evidence="6">
    <location>
        <begin position="125"/>
        <end position="149"/>
    </location>
</feature>
<feature type="transmembrane region" description="Helical" evidence="6">
    <location>
        <begin position="72"/>
        <end position="90"/>
    </location>
</feature>
<dbReference type="Pfam" id="PF01490">
    <property type="entry name" value="Aa_trans"/>
    <property type="match status" value="2"/>
</dbReference>
<comment type="subcellular location">
    <subcellularLocation>
        <location evidence="1">Membrane</location>
    </subcellularLocation>
</comment>
<sequence length="426" mass="47040">MAVNEQFTEKNIPIFTLSKDRSPNLVFAESQTKKHRNEIGLGWLITGLVIIGEIAGGGIVALPNAITAAGPVMGYGMLILFACIAQYTAVQLGDSWAIMQERWPIYRKHHRQPYSEMGFRAGGKWLRPVIVCAMIATAIAVVLIIIGTLRDLSTCRPVAATSPWTLHGIFHAYGTLVFAYGGHGCFPTIAHDMKKPYRFRRTAILAFIVTGVMYIVVSVLGYVVYGNSVGESVILSIQTVWIQQSINVVIALHVFLSITIMINPLNQEVEEYFQIPHEFGWKRIITRCSTMLVVVFVAESMPRFGFGGSAMMLISFIFPILCYLALKTLKKLGSSVGDYHRPSIQEPHLLLYSFNLVIGVVGGVGTTIVSFQSMMADSFEPPCYVRPFLTSFDTSVTHDITNCCGAGKNVSIYGSPERHCSIFDAY</sequence>
<dbReference type="InterPro" id="IPR013057">
    <property type="entry name" value="AA_transpt_TM"/>
</dbReference>
<dbReference type="EMBL" id="UXUI01008608">
    <property type="protein sequence ID" value="VDD91934.1"/>
    <property type="molecule type" value="Genomic_DNA"/>
</dbReference>
<evidence type="ECO:0000256" key="6">
    <source>
        <dbReference type="SAM" id="Phobius"/>
    </source>
</evidence>
<dbReference type="WBParaSite" id="EVEC_0000716401-mRNA-1">
    <property type="protein sequence ID" value="EVEC_0000716401-mRNA-1"/>
    <property type="gene ID" value="EVEC_0000716401"/>
</dbReference>
<evidence type="ECO:0000313" key="8">
    <source>
        <dbReference type="EMBL" id="VDD91934.1"/>
    </source>
</evidence>
<feature type="transmembrane region" description="Helical" evidence="6">
    <location>
        <begin position="202"/>
        <end position="225"/>
    </location>
</feature>
<proteinExistence type="predicted"/>
<evidence type="ECO:0000256" key="1">
    <source>
        <dbReference type="ARBA" id="ARBA00004370"/>
    </source>
</evidence>
<reference evidence="10" key="1">
    <citation type="submission" date="2017-02" db="UniProtKB">
        <authorList>
            <consortium name="WormBaseParasite"/>
        </authorList>
    </citation>
    <scope>IDENTIFICATION</scope>
</reference>
<name>A0A0N4V9P5_ENTVE</name>
<dbReference type="PANTHER" id="PTHR48017">
    <property type="entry name" value="OS05G0424000 PROTEIN-RELATED"/>
    <property type="match status" value="1"/>
</dbReference>
<keyword evidence="5 6" id="KW-0472">Membrane</keyword>
<dbReference type="STRING" id="51028.A0A0N4V9P5"/>
<evidence type="ECO:0000256" key="5">
    <source>
        <dbReference type="ARBA" id="ARBA00023136"/>
    </source>
</evidence>
<feature type="domain" description="Amino acid transporter transmembrane" evidence="7">
    <location>
        <begin position="42"/>
        <end position="145"/>
    </location>
</feature>
<gene>
    <name evidence="8" type="ORF">EVEC_LOCUS6685</name>
</gene>
<evidence type="ECO:0000256" key="3">
    <source>
        <dbReference type="ARBA" id="ARBA00022692"/>
    </source>
</evidence>
<feature type="transmembrane region" description="Helical" evidence="6">
    <location>
        <begin position="41"/>
        <end position="66"/>
    </location>
</feature>
<evidence type="ECO:0000256" key="4">
    <source>
        <dbReference type="ARBA" id="ARBA00022989"/>
    </source>
</evidence>
<dbReference type="Proteomes" id="UP000274131">
    <property type="component" value="Unassembled WGS sequence"/>
</dbReference>
<accession>A0A0N4V9P5</accession>
<keyword evidence="9" id="KW-1185">Reference proteome</keyword>
<evidence type="ECO:0000256" key="2">
    <source>
        <dbReference type="ARBA" id="ARBA00022448"/>
    </source>
</evidence>
<dbReference type="Gene3D" id="1.20.1740.10">
    <property type="entry name" value="Amino acid/polyamine transporter I"/>
    <property type="match status" value="1"/>
</dbReference>
<keyword evidence="4 6" id="KW-1133">Transmembrane helix</keyword>
<evidence type="ECO:0000259" key="7">
    <source>
        <dbReference type="Pfam" id="PF01490"/>
    </source>
</evidence>
<feature type="transmembrane region" description="Helical" evidence="6">
    <location>
        <begin position="169"/>
        <end position="190"/>
    </location>
</feature>
<evidence type="ECO:0000313" key="10">
    <source>
        <dbReference type="WBParaSite" id="EVEC_0000716401-mRNA-1"/>
    </source>
</evidence>
<feature type="transmembrane region" description="Helical" evidence="6">
    <location>
        <begin position="310"/>
        <end position="329"/>
    </location>
</feature>
<protein>
    <submittedName>
        <fullName evidence="10">Aa_trans domain-containing protein</fullName>
    </submittedName>
</protein>
<dbReference type="OrthoDB" id="655540at2759"/>
<feature type="transmembrane region" description="Helical" evidence="6">
    <location>
        <begin position="349"/>
        <end position="371"/>
    </location>
</feature>
<reference evidence="8 9" key="2">
    <citation type="submission" date="2018-10" db="EMBL/GenBank/DDBJ databases">
        <authorList>
            <consortium name="Pathogen Informatics"/>
        </authorList>
    </citation>
    <scope>NUCLEOTIDE SEQUENCE [LARGE SCALE GENOMIC DNA]</scope>
</reference>
<organism evidence="10">
    <name type="scientific">Enterobius vermicularis</name>
    <name type="common">Human pinworm</name>
    <dbReference type="NCBI Taxonomy" id="51028"/>
    <lineage>
        <taxon>Eukaryota</taxon>
        <taxon>Metazoa</taxon>
        <taxon>Ecdysozoa</taxon>
        <taxon>Nematoda</taxon>
        <taxon>Chromadorea</taxon>
        <taxon>Rhabditida</taxon>
        <taxon>Spirurina</taxon>
        <taxon>Oxyuridomorpha</taxon>
        <taxon>Oxyuroidea</taxon>
        <taxon>Oxyuridae</taxon>
        <taxon>Enterobius</taxon>
    </lineage>
</organism>
<dbReference type="GO" id="GO:0016020">
    <property type="term" value="C:membrane"/>
    <property type="evidence" value="ECO:0007669"/>
    <property type="project" value="UniProtKB-SubCell"/>
</dbReference>
<keyword evidence="3 6" id="KW-0812">Transmembrane</keyword>
<evidence type="ECO:0000313" key="9">
    <source>
        <dbReference type="Proteomes" id="UP000274131"/>
    </source>
</evidence>